<feature type="domain" description="Solute-binding protein family 5" evidence="6">
    <location>
        <begin position="333"/>
        <end position="726"/>
    </location>
</feature>
<dbReference type="Gene3D" id="3.40.190.10">
    <property type="entry name" value="Periplasmic binding protein-like II"/>
    <property type="match status" value="1"/>
</dbReference>
<dbReference type="EMBL" id="DVLL01000020">
    <property type="protein sequence ID" value="HIT59165.1"/>
    <property type="molecule type" value="Genomic_DNA"/>
</dbReference>
<reference evidence="7" key="1">
    <citation type="submission" date="2020-10" db="EMBL/GenBank/DDBJ databases">
        <authorList>
            <person name="Gilroy R."/>
        </authorList>
    </citation>
    <scope>NUCLEOTIDE SEQUENCE</scope>
    <source>
        <strain evidence="7">CHK33-4379</strain>
    </source>
</reference>
<gene>
    <name evidence="7" type="ORF">IAC39_05610</name>
</gene>
<evidence type="ECO:0000256" key="5">
    <source>
        <dbReference type="SAM" id="SignalP"/>
    </source>
</evidence>
<dbReference type="PANTHER" id="PTHR30290:SF9">
    <property type="entry name" value="OLIGOPEPTIDE-BINDING PROTEIN APPA"/>
    <property type="match status" value="1"/>
</dbReference>
<evidence type="ECO:0000259" key="6">
    <source>
        <dbReference type="Pfam" id="PF00496"/>
    </source>
</evidence>
<evidence type="ECO:0000313" key="8">
    <source>
        <dbReference type="Proteomes" id="UP000824136"/>
    </source>
</evidence>
<evidence type="ECO:0000313" key="7">
    <source>
        <dbReference type="EMBL" id="HIT59165.1"/>
    </source>
</evidence>
<dbReference type="GO" id="GO:1904680">
    <property type="term" value="F:peptide transmembrane transporter activity"/>
    <property type="evidence" value="ECO:0007669"/>
    <property type="project" value="TreeGrafter"/>
</dbReference>
<organism evidence="7 8">
    <name type="scientific">Candidatus Faeciplasma pullistercoris</name>
    <dbReference type="NCBI Taxonomy" id="2840800"/>
    <lineage>
        <taxon>Bacteria</taxon>
        <taxon>Bacillati</taxon>
        <taxon>Bacillota</taxon>
        <taxon>Clostridia</taxon>
        <taxon>Eubacteriales</taxon>
        <taxon>Oscillospiraceae</taxon>
        <taxon>Oscillospiraceae incertae sedis</taxon>
        <taxon>Candidatus Faeciplasma</taxon>
    </lineage>
</organism>
<dbReference type="PANTHER" id="PTHR30290">
    <property type="entry name" value="PERIPLASMIC BINDING COMPONENT OF ABC TRANSPORTER"/>
    <property type="match status" value="1"/>
</dbReference>
<dbReference type="Proteomes" id="UP000824136">
    <property type="component" value="Unassembled WGS sequence"/>
</dbReference>
<dbReference type="InterPro" id="IPR000914">
    <property type="entry name" value="SBP_5_dom"/>
</dbReference>
<accession>A0A9D1KKE5</accession>
<dbReference type="AlphaFoldDB" id="A0A9D1KKE5"/>
<dbReference type="InterPro" id="IPR039424">
    <property type="entry name" value="SBP_5"/>
</dbReference>
<keyword evidence="2" id="KW-0813">Transport</keyword>
<reference evidence="7" key="2">
    <citation type="journal article" date="2021" name="PeerJ">
        <title>Extensive microbial diversity within the chicken gut microbiome revealed by metagenomics and culture.</title>
        <authorList>
            <person name="Gilroy R."/>
            <person name="Ravi A."/>
            <person name="Getino M."/>
            <person name="Pursley I."/>
            <person name="Horton D.L."/>
            <person name="Alikhan N.F."/>
            <person name="Baker D."/>
            <person name="Gharbi K."/>
            <person name="Hall N."/>
            <person name="Watson M."/>
            <person name="Adriaenssens E.M."/>
            <person name="Foster-Nyarko E."/>
            <person name="Jarju S."/>
            <person name="Secka A."/>
            <person name="Antonio M."/>
            <person name="Oren A."/>
            <person name="Chaudhuri R.R."/>
            <person name="La Ragione R."/>
            <person name="Hildebrand F."/>
            <person name="Pallen M.J."/>
        </authorList>
    </citation>
    <scope>NUCLEOTIDE SEQUENCE</scope>
    <source>
        <strain evidence="7">CHK33-4379</strain>
    </source>
</reference>
<proteinExistence type="inferred from homology"/>
<protein>
    <recommendedName>
        <fullName evidence="6">Solute-binding protein family 5 domain-containing protein</fullName>
    </recommendedName>
</protein>
<dbReference type="SUPFAM" id="SSF53850">
    <property type="entry name" value="Periplasmic binding protein-like II"/>
    <property type="match status" value="1"/>
</dbReference>
<comment type="caution">
    <text evidence="7">The sequence shown here is derived from an EMBL/GenBank/DDBJ whole genome shotgun (WGS) entry which is preliminary data.</text>
</comment>
<dbReference type="Gene3D" id="3.90.76.10">
    <property type="entry name" value="Dipeptide-binding Protein, Domain 1"/>
    <property type="match status" value="1"/>
</dbReference>
<feature type="region of interest" description="Disordered" evidence="4">
    <location>
        <begin position="25"/>
        <end position="53"/>
    </location>
</feature>
<comment type="similarity">
    <text evidence="1">Belongs to the bacterial solute-binding protein 5 family.</text>
</comment>
<dbReference type="PROSITE" id="PS51257">
    <property type="entry name" value="PROKAR_LIPOPROTEIN"/>
    <property type="match status" value="1"/>
</dbReference>
<dbReference type="Gene3D" id="3.10.105.10">
    <property type="entry name" value="Dipeptide-binding Protein, Domain 3"/>
    <property type="match status" value="1"/>
</dbReference>
<keyword evidence="3 5" id="KW-0732">Signal</keyword>
<feature type="domain" description="Solute-binding protein family 5" evidence="6">
    <location>
        <begin position="148"/>
        <end position="206"/>
    </location>
</feature>
<sequence>MKKLLAIFLALLMVVSVFAACDNTANDDPETTQGTVDESGNAEGDGNEEEAEREVVEFAPDAEYVYKDAVGVMATNWNPHTYQTQDDDYPTEFIRAGFYSFIYNDELNPVEGKDPYTGYVIIPEMAASMPVDVTEEVKAEHPEFNIPESATSGYAYTIDLNPDAVWEDGTPINADSYVYSMKRLLDPELKNYRAVDYYAQNFSIAGAEAYANSGHTSYADAASAYTLADLTKNEDGQYVNADGKKMYIGLNVILSHLGGDTLKGYVDSFGAAYFDMTNWETLVDMMDANGAIPLTDENLALFTPVIATEAWDETADFAYNYFVVGTDNPVVEYEGTVGLYKSGDYQITMVLSKSLAGFNLLYSLSSNWLVNEDLYESCLSENNGVWTSTYNTSVETTLSYGPYKLTDYQADKHMRFERNENWYGYTDGKHQYVDPVDGKIYPMYMSTAIDTQVVAEASTQKLMFLKGELMTYGLQAEDFETYRSSDYCYATPAETTFFLILNGHREAIAQRESAADFDKTQYDLETMTNLSFRKALAVSYDRDLFAATISPARSAGYGIVGSNYIYDPETGAQYRDTDQAKQALCDFYSVNVDDYDSLDEAAASITGYDPVAAKELFTAAFNEALEAGYITDSDGDGISDQTVRIEYCLSADDDFQTKLVNYLNEKVNEAAEGTPFEGKIEIYKSAPYGNSWSDKIKTGLSDCVLAGWSGSALDPFGLTDQYVNPAYAYDGAWFDANSVEMTMTIDGTEITGTLVQWSDALNGATVDFGGTEYNFGDGMTDVDTRLDILAALEVEFLKTYDYLPLIQDGEMSLLTQQAYYVVEEYNPIMGRGGIQYLKYNYNEDEWTDYIAEQGGELKY</sequence>
<name>A0A9D1KKE5_9FIRM</name>
<feature type="signal peptide" evidence="5">
    <location>
        <begin position="1"/>
        <end position="19"/>
    </location>
</feature>
<feature type="chain" id="PRO_5039162249" description="Solute-binding protein family 5 domain-containing protein" evidence="5">
    <location>
        <begin position="20"/>
        <end position="859"/>
    </location>
</feature>
<dbReference type="GO" id="GO:0015833">
    <property type="term" value="P:peptide transport"/>
    <property type="evidence" value="ECO:0007669"/>
    <property type="project" value="TreeGrafter"/>
</dbReference>
<evidence type="ECO:0000256" key="2">
    <source>
        <dbReference type="ARBA" id="ARBA00022448"/>
    </source>
</evidence>
<evidence type="ECO:0000256" key="1">
    <source>
        <dbReference type="ARBA" id="ARBA00005695"/>
    </source>
</evidence>
<dbReference type="Pfam" id="PF00496">
    <property type="entry name" value="SBP_bac_5"/>
    <property type="match status" value="2"/>
</dbReference>
<evidence type="ECO:0000256" key="3">
    <source>
        <dbReference type="ARBA" id="ARBA00022729"/>
    </source>
</evidence>
<evidence type="ECO:0000256" key="4">
    <source>
        <dbReference type="SAM" id="MobiDB-lite"/>
    </source>
</evidence>